<evidence type="ECO:0000259" key="1">
    <source>
        <dbReference type="Pfam" id="PF05368"/>
    </source>
</evidence>
<organism evidence="2 3">
    <name type="scientific">Paenibacillus baimaensis</name>
    <dbReference type="NCBI Taxonomy" id="2982185"/>
    <lineage>
        <taxon>Bacteria</taxon>
        <taxon>Bacillati</taxon>
        <taxon>Bacillota</taxon>
        <taxon>Bacilli</taxon>
        <taxon>Bacillales</taxon>
        <taxon>Paenibacillaceae</taxon>
        <taxon>Paenibacillus</taxon>
    </lineage>
</organism>
<feature type="domain" description="NmrA-like" evidence="1">
    <location>
        <begin position="5"/>
        <end position="255"/>
    </location>
</feature>
<sequence>MSTNQETLLVTGASGHLGSIAIDWLLANYEGPIIATTRDPEKLSALSARGVIVRKADFDQPETLSEAFDGAQRLLLISTDAIAVPGQRVKQHKDALSAAVQAGVKHIVYTSIPNSEPGSACLIAPDHYATEELIKNSGLSYTILRNNLYSENLIPTLQQAVASGILGTATGEGATAYVTRHDCAWSAAAALASTTTDNQIVDVTGPEAITGSELAQIASEISGKSIQFVPLETAKLVEIFESIGLPSGLAQAYASFDTASARGEYAQTSTTVQQLTGKSPITLKQFLTDNKSAFTGAE</sequence>
<dbReference type="SUPFAM" id="SSF51735">
    <property type="entry name" value="NAD(P)-binding Rossmann-fold domains"/>
    <property type="match status" value="1"/>
</dbReference>
<dbReference type="InterPro" id="IPR052718">
    <property type="entry name" value="NmrA-type_oxidoreductase"/>
</dbReference>
<reference evidence="2 3" key="1">
    <citation type="submission" date="2022-09" db="EMBL/GenBank/DDBJ databases">
        <authorList>
            <person name="Han X.L."/>
            <person name="Wang Q."/>
            <person name="Lu T."/>
        </authorList>
    </citation>
    <scope>NUCLEOTIDE SEQUENCE [LARGE SCALE GENOMIC DNA]</scope>
    <source>
        <strain evidence="2 3">WQ 127069</strain>
    </source>
</reference>
<keyword evidence="3" id="KW-1185">Reference proteome</keyword>
<name>A0ABT2UR85_9BACL</name>
<dbReference type="InterPro" id="IPR036291">
    <property type="entry name" value="NAD(P)-bd_dom_sf"/>
</dbReference>
<dbReference type="InterPro" id="IPR008030">
    <property type="entry name" value="NmrA-like"/>
</dbReference>
<protein>
    <submittedName>
        <fullName evidence="2">SDR family oxidoreductase</fullName>
    </submittedName>
</protein>
<dbReference type="PANTHER" id="PTHR47129">
    <property type="entry name" value="QUINONE OXIDOREDUCTASE 2"/>
    <property type="match status" value="1"/>
</dbReference>
<dbReference type="Gene3D" id="3.90.25.10">
    <property type="entry name" value="UDP-galactose 4-epimerase, domain 1"/>
    <property type="match status" value="1"/>
</dbReference>
<dbReference type="Gene3D" id="3.40.50.720">
    <property type="entry name" value="NAD(P)-binding Rossmann-like Domain"/>
    <property type="match status" value="1"/>
</dbReference>
<gene>
    <name evidence="2" type="ORF">OB236_33450</name>
</gene>
<dbReference type="RefSeq" id="WP_262687877.1">
    <property type="nucleotide sequence ID" value="NZ_JAOQIO010000113.1"/>
</dbReference>
<dbReference type="Proteomes" id="UP001652445">
    <property type="component" value="Unassembled WGS sequence"/>
</dbReference>
<evidence type="ECO:0000313" key="3">
    <source>
        <dbReference type="Proteomes" id="UP001652445"/>
    </source>
</evidence>
<dbReference type="EMBL" id="JAOQIO010000113">
    <property type="protein sequence ID" value="MCU6797047.1"/>
    <property type="molecule type" value="Genomic_DNA"/>
</dbReference>
<proteinExistence type="predicted"/>
<dbReference type="PANTHER" id="PTHR47129:SF1">
    <property type="entry name" value="NMRA-LIKE DOMAIN-CONTAINING PROTEIN"/>
    <property type="match status" value="1"/>
</dbReference>
<evidence type="ECO:0000313" key="2">
    <source>
        <dbReference type="EMBL" id="MCU6797047.1"/>
    </source>
</evidence>
<accession>A0ABT2UR85</accession>
<dbReference type="CDD" id="cd05269">
    <property type="entry name" value="TMR_SDR_a"/>
    <property type="match status" value="1"/>
</dbReference>
<comment type="caution">
    <text evidence="2">The sequence shown here is derived from an EMBL/GenBank/DDBJ whole genome shotgun (WGS) entry which is preliminary data.</text>
</comment>
<dbReference type="Pfam" id="PF05368">
    <property type="entry name" value="NmrA"/>
    <property type="match status" value="1"/>
</dbReference>